<comment type="caution">
    <text evidence="1">The sequence shown here is derived from an EMBL/GenBank/DDBJ whole genome shotgun (WGS) entry which is preliminary data.</text>
</comment>
<dbReference type="Proteomes" id="UP000276133">
    <property type="component" value="Unassembled WGS sequence"/>
</dbReference>
<sequence length="91" mass="11177">MLEKTKPTKRKSFEKQKEIDLYDCIKMVTKAWKMADFKNKESIDTNFESKKYEDEEKVEIEKLWKHFQQFRFIPTDVSFQDYVEIDNQLAR</sequence>
<organism evidence="1 2">
    <name type="scientific">Brachionus plicatilis</name>
    <name type="common">Marine rotifer</name>
    <name type="synonym">Brachionus muelleri</name>
    <dbReference type="NCBI Taxonomy" id="10195"/>
    <lineage>
        <taxon>Eukaryota</taxon>
        <taxon>Metazoa</taxon>
        <taxon>Spiralia</taxon>
        <taxon>Gnathifera</taxon>
        <taxon>Rotifera</taxon>
        <taxon>Eurotatoria</taxon>
        <taxon>Monogononta</taxon>
        <taxon>Pseudotrocha</taxon>
        <taxon>Ploima</taxon>
        <taxon>Brachionidae</taxon>
        <taxon>Brachionus</taxon>
    </lineage>
</organism>
<dbReference type="EMBL" id="REGN01000597">
    <property type="protein sequence ID" value="RNA40775.1"/>
    <property type="molecule type" value="Genomic_DNA"/>
</dbReference>
<proteinExistence type="predicted"/>
<reference evidence="1 2" key="1">
    <citation type="journal article" date="2018" name="Sci. Rep.">
        <title>Genomic signatures of local adaptation to the degree of environmental predictability in rotifers.</title>
        <authorList>
            <person name="Franch-Gras L."/>
            <person name="Hahn C."/>
            <person name="Garcia-Roger E.M."/>
            <person name="Carmona M.J."/>
            <person name="Serra M."/>
            <person name="Gomez A."/>
        </authorList>
    </citation>
    <scope>NUCLEOTIDE SEQUENCE [LARGE SCALE GENOMIC DNA]</scope>
    <source>
        <strain evidence="1">HYR1</strain>
    </source>
</reference>
<name>A0A3M7SYL3_BRAPC</name>
<evidence type="ECO:0000313" key="1">
    <source>
        <dbReference type="EMBL" id="RNA40775.1"/>
    </source>
</evidence>
<protein>
    <submittedName>
        <fullName evidence="1">Uncharacterized protein</fullName>
    </submittedName>
</protein>
<accession>A0A3M7SYL3</accession>
<dbReference type="AlphaFoldDB" id="A0A3M7SYL3"/>
<evidence type="ECO:0000313" key="2">
    <source>
        <dbReference type="Proteomes" id="UP000276133"/>
    </source>
</evidence>
<gene>
    <name evidence="1" type="ORF">BpHYR1_007780</name>
</gene>
<keyword evidence="2" id="KW-1185">Reference proteome</keyword>